<evidence type="ECO:0000256" key="6">
    <source>
        <dbReference type="ARBA" id="ARBA00022679"/>
    </source>
</evidence>
<dbReference type="GO" id="GO:0005737">
    <property type="term" value="C:cytoplasm"/>
    <property type="evidence" value="ECO:0007669"/>
    <property type="project" value="InterPro"/>
</dbReference>
<keyword evidence="9" id="KW-0275">Fatty acid biosynthesis</keyword>
<protein>
    <submittedName>
        <fullName evidence="14">PfaB family protein</fullName>
    </submittedName>
</protein>
<dbReference type="GO" id="GO:0004315">
    <property type="term" value="F:3-oxoacyl-[acyl-carrier-protein] synthase activity"/>
    <property type="evidence" value="ECO:0007669"/>
    <property type="project" value="InterPro"/>
</dbReference>
<sequence>MISAHSVAIVGIGGLFPEAPTLEHFWQLIHNGESVASEPPAGRWPLSLEDYYHPDKGRPDALYSRRACFIRDELLQLPLDSLQIDPALPAHLDPLFQLVLIAGSQAFFDARVSTQQRQRAGVILGNLALPSVTTSQLAWDYLGRSLAEQLLGQVPPAHKPDARNRFMTGLPAALLAKALGLGGRCFTLDAACASSLYAIKLAVEELRSGRADLMLAGGVARPDSLYTQMGFSQLRALSPRGICAPFDRQGDGLVVGEGAGLLVLKRTVDALRDGDRIYATIAAIGLSNDIGGSLLAPSSAGQLRAMRAAYASAGWQPQDVDHIECHATGTPVGDAVECASLQALWGNHSQRRCVLGAVKANIGHLLTAAGAAAVIKTLLALKHQTLPPTANFCEPLAPLVEPGTPFEVLRQPRPWPQPSDHPRRAAVSAFGFGGINAHLLLEEGLELQKRSGRGATTVPQPAAQAPEPIAIIGLNVELGPWQTVAALRQQLFAETEQTTALPTSPQHWGGAPQRRWWQQEGFSPCQGHYLADLQLNAGQFRIPPTEMAEMLPRQALMLRCAAAVLAATGCDQTNHERTGVFIGTGLDLAATSFSLRWSLPLLLQQARQQGHLSDTQADDPALLTQLRDALCPPLTANRTMGALGSVVASRIARAFGVGGPSFTLASEENSGLQALQSATGALQRGEIDLALVGAVDLPGDIRAQLSNQQLGRTAPISEGACALVLQRLSDAQASGATIFALIEAETAATAATADLLGITDALPQKCLAALQTQLRLPALTADSFGLRLASGPDSPTDPARESLTAIPLTARYGQAGEASGLLAVLCGALALHHRLLPSQGDCRPRYWLHNAVEGPRRALISGTATGGQCQLLVLREAPAPSDSAHRLPPAQPLALPGPALFICRASNAAALAENLQQLAQRLQDSPEQPLNERAAHWWHSQPAAAVAPCCLSLLADSPAELAEQLHFAQQHLRHQPTQRLDGRTAVGRPACSRGKLFYAPQPLAGEGAKLAFVFPGSGNHFNDMGRQLGLCWPGVFEAQHRQNQRLRDQYQPDNFWCACDPAVIEQDHNCLIIAHVALCTALSDTVRQFGVQPQLAIGYSLGESSSLFSLGFWQERDAMLERIEASPLFSRQLAGPCEAARQLWQLPATEAVDWCLGVVPRPAQRVRGALAGLERAYLLIINTPDECVIGGQRQAVQQLVARLADKRPCPFIELRGVTTVHCPVAGVVADAYRALHLFDTQPQPGLSLYSCASGQPYEATTEQCAGAILAQATDTIDFTRVIERAYADGARLFIETGSGNSCSRMIGRILGQRPHLALPTCVRGQTPQQSFGRLLAQLLAEGYPCDPSLFFPAPAQPSAPPVPAGPPVILRHGLGDIRLPALAQRTVSAQNATKSPGASLPATTVTPPQGLTETALSPALRQSLLRTQQHQSAAHSRFLQLSQQLLQLSSQQLARQPVTVAPSQPSVPGRNLPPTPPPVSVSAPEALRFDRRQCLEFAIGSIGTMLGERFAAIDRHPTRVRLPDEPLMLVDRILTLEGEPCSLSQGRVVTEHDVTADRWYLDSGRIPTCVAVEAGQADLFLSAWLGIDFQTRGLAVYRLLDAVVRFHGPLPGPGAVIRYDIRIERFFRQGDTWLFRFAFDSTVDGRPLLTMRNGCAGFFSQTELNAGRGIIQTALDLRPQTGKRPADWLELVPLALEQYDSQQLQALRQGDLAGCFGSAFAHLPLQRPLGLPGGKLELVDRVTRLDPAGGRFGLGQIRAEMDVQPDDWFLTCHFCDDQVMPGTLMYECCLHCLRLYLMRLGWVCEQDEAVWEPVAGVDSQLKCRGQVTASTRTVTYEVSLKELGYHPAPYAIVDALMYADGKAIVEIGNMSVQLSGMTREVLEQRWQQAHVTSPAPRPVTTTAGGRKPALYDYDRILAFSAGKPSEAFGEPYRIFDAERRIARLPRPPFQFLDRITAIAAEPWRMVAGGHIEAQYDVPADAWYFAANRSRQMPFCVLLEIALQPCGWLAAYVGSALTSPVDLCFRNLDGTARQLRPVDRNSGTLTTQVTLTRVSSSGGMIIQGYDFCVHDQQGPVYQGETLFGFFTAAALANQVGLRTAQPYLVSAKEQASGAPFDYPSQPPFPDQQLRMLDRIELFCPAGGPAGAGWIRGSKQVDPQEWFFAAHFYQDPVCPGSLGLESFLQLLRVIAAHHWGEEAAGNLQLTSAPHQWSYRGQIIPTNRQVRVEACIEALDHQRQELCASGLLSVDGKIIYQMQQFHCHCQPPVSVGGRNSRAGEADAS</sequence>
<dbReference type="Pfam" id="PF02801">
    <property type="entry name" value="Ketoacyl-synt_C"/>
    <property type="match status" value="1"/>
</dbReference>
<comment type="pathway">
    <text evidence="1">Lipid metabolism; fatty acid biosynthesis.</text>
</comment>
<evidence type="ECO:0000256" key="4">
    <source>
        <dbReference type="ARBA" id="ARBA00022516"/>
    </source>
</evidence>
<dbReference type="InterPro" id="IPR014043">
    <property type="entry name" value="Acyl_transferase_dom"/>
</dbReference>
<keyword evidence="8" id="KW-0443">Lipid metabolism</keyword>
<dbReference type="SMART" id="SM00825">
    <property type="entry name" value="PKS_KS"/>
    <property type="match status" value="1"/>
</dbReference>
<keyword evidence="3" id="KW-0596">Phosphopantetheine</keyword>
<dbReference type="CDD" id="cd00833">
    <property type="entry name" value="PKS"/>
    <property type="match status" value="1"/>
</dbReference>
<dbReference type="Proteomes" id="UP000243205">
    <property type="component" value="Unassembled WGS sequence"/>
</dbReference>
<keyword evidence="5" id="KW-0597">Phosphoprotein</keyword>
<dbReference type="InterPro" id="IPR016039">
    <property type="entry name" value="Thiolase-like"/>
</dbReference>
<dbReference type="SUPFAM" id="SSF52151">
    <property type="entry name" value="FabD/lysophospholipase-like"/>
    <property type="match status" value="1"/>
</dbReference>
<feature type="domain" description="Ketosynthase family 3 (KS3)" evidence="13">
    <location>
        <begin position="466"/>
        <end position="876"/>
    </location>
</feature>
<dbReference type="GO" id="GO:0019171">
    <property type="term" value="F:(3R)-hydroxyacyl-[acyl-carrier-protein] dehydratase activity"/>
    <property type="evidence" value="ECO:0007669"/>
    <property type="project" value="InterPro"/>
</dbReference>
<dbReference type="SUPFAM" id="SSF53901">
    <property type="entry name" value="Thiolase-like"/>
    <property type="match status" value="3"/>
</dbReference>
<dbReference type="GO" id="GO:0006633">
    <property type="term" value="P:fatty acid biosynthetic process"/>
    <property type="evidence" value="ECO:0007669"/>
    <property type="project" value="UniProtKB-UniPathway"/>
</dbReference>
<comment type="similarity">
    <text evidence="11">Belongs to the thiolase-like superfamily. Beta-ketoacyl-ACP synthases family.</text>
</comment>
<dbReference type="InterPro" id="IPR014030">
    <property type="entry name" value="Ketoacyl_synth_N"/>
</dbReference>
<dbReference type="EMBL" id="FNAQ01000009">
    <property type="protein sequence ID" value="SDE38200.1"/>
    <property type="molecule type" value="Genomic_DNA"/>
</dbReference>
<dbReference type="Pfam" id="PF00109">
    <property type="entry name" value="ketoacyl-synt"/>
    <property type="match status" value="2"/>
</dbReference>
<evidence type="ECO:0000313" key="15">
    <source>
        <dbReference type="Proteomes" id="UP000243205"/>
    </source>
</evidence>
<dbReference type="InterPro" id="IPR016035">
    <property type="entry name" value="Acyl_Trfase/lysoPLipase"/>
</dbReference>
<evidence type="ECO:0000256" key="3">
    <source>
        <dbReference type="ARBA" id="ARBA00022450"/>
    </source>
</evidence>
<dbReference type="STRING" id="57664.SAMN05661003_10976"/>
<evidence type="ECO:0000256" key="5">
    <source>
        <dbReference type="ARBA" id="ARBA00022553"/>
    </source>
</evidence>
<evidence type="ECO:0000256" key="12">
    <source>
        <dbReference type="SAM" id="MobiDB-lite"/>
    </source>
</evidence>
<dbReference type="Gene3D" id="3.30.70.250">
    <property type="entry name" value="Malonyl-CoA ACP transacylase, ACP-binding"/>
    <property type="match status" value="1"/>
</dbReference>
<dbReference type="InterPro" id="IPR013114">
    <property type="entry name" value="FabA_FabZ"/>
</dbReference>
<evidence type="ECO:0000256" key="7">
    <source>
        <dbReference type="ARBA" id="ARBA00022832"/>
    </source>
</evidence>
<dbReference type="InterPro" id="IPR020841">
    <property type="entry name" value="PKS_Beta-ketoAc_synthase_dom"/>
</dbReference>
<feature type="domain" description="Ketosynthase family 3 (KS3)" evidence="13">
    <location>
        <begin position="4"/>
        <end position="443"/>
    </location>
</feature>
<dbReference type="PROSITE" id="PS52004">
    <property type="entry name" value="KS3_2"/>
    <property type="match status" value="2"/>
</dbReference>
<evidence type="ECO:0000259" key="13">
    <source>
        <dbReference type="PROSITE" id="PS52004"/>
    </source>
</evidence>
<dbReference type="SMART" id="SM00827">
    <property type="entry name" value="PKS_AT"/>
    <property type="match status" value="1"/>
</dbReference>
<evidence type="ECO:0000256" key="11">
    <source>
        <dbReference type="RuleBase" id="RU003694"/>
    </source>
</evidence>
<evidence type="ECO:0000256" key="2">
    <source>
        <dbReference type="ARBA" id="ARBA00006714"/>
    </source>
</evidence>
<evidence type="ECO:0000256" key="8">
    <source>
        <dbReference type="ARBA" id="ARBA00023098"/>
    </source>
</evidence>
<proteinExistence type="inferred from homology"/>
<keyword evidence="15" id="KW-1185">Reference proteome</keyword>
<organism evidence="14 15">
    <name type="scientific">Desulfuromonas thiophila</name>
    <dbReference type="NCBI Taxonomy" id="57664"/>
    <lineage>
        <taxon>Bacteria</taxon>
        <taxon>Pseudomonadati</taxon>
        <taxon>Thermodesulfobacteriota</taxon>
        <taxon>Desulfuromonadia</taxon>
        <taxon>Desulfuromonadales</taxon>
        <taxon>Desulfuromonadaceae</taxon>
        <taxon>Desulfuromonas</taxon>
    </lineage>
</organism>
<dbReference type="CDD" id="cd01287">
    <property type="entry name" value="FabA"/>
    <property type="match status" value="1"/>
</dbReference>
<keyword evidence="10" id="KW-0456">Lyase</keyword>
<dbReference type="UniPathway" id="UPA00094"/>
<evidence type="ECO:0000256" key="1">
    <source>
        <dbReference type="ARBA" id="ARBA00005194"/>
    </source>
</evidence>
<dbReference type="InterPro" id="IPR014031">
    <property type="entry name" value="Ketoacyl_synth_C"/>
</dbReference>
<feature type="region of interest" description="Disordered" evidence="12">
    <location>
        <begin position="1387"/>
        <end position="1411"/>
    </location>
</feature>
<keyword evidence="6 11" id="KW-0808">Transferase</keyword>
<evidence type="ECO:0000256" key="10">
    <source>
        <dbReference type="ARBA" id="ARBA00023239"/>
    </source>
</evidence>
<comment type="similarity">
    <text evidence="2">Belongs to the thioester dehydratase family. FabA subfamily.</text>
</comment>
<dbReference type="Pfam" id="PF07977">
    <property type="entry name" value="FabA"/>
    <property type="match status" value="4"/>
</dbReference>
<feature type="region of interest" description="Disordered" evidence="12">
    <location>
        <begin position="1456"/>
        <end position="1481"/>
    </location>
</feature>
<dbReference type="SUPFAM" id="SSF54637">
    <property type="entry name" value="Thioesterase/thiol ester dehydrase-isomerase"/>
    <property type="match status" value="4"/>
</dbReference>
<evidence type="ECO:0000256" key="9">
    <source>
        <dbReference type="ARBA" id="ARBA00023160"/>
    </source>
</evidence>
<dbReference type="OrthoDB" id="5476655at2"/>
<dbReference type="Gene3D" id="3.40.47.10">
    <property type="match status" value="2"/>
</dbReference>
<dbReference type="RefSeq" id="WP_092078696.1">
    <property type="nucleotide sequence ID" value="NZ_FNAQ01000009.1"/>
</dbReference>
<gene>
    <name evidence="14" type="ORF">SAMN05661003_10976</name>
</gene>
<dbReference type="Gene3D" id="3.40.366.10">
    <property type="entry name" value="Malonyl-Coenzyme A Acyl Carrier Protein, domain 2"/>
    <property type="match status" value="1"/>
</dbReference>
<accession>A0A1G7CHI3</accession>
<evidence type="ECO:0000313" key="14">
    <source>
        <dbReference type="EMBL" id="SDE38200.1"/>
    </source>
</evidence>
<dbReference type="PROSITE" id="PS00606">
    <property type="entry name" value="KS3_1"/>
    <property type="match status" value="1"/>
</dbReference>
<dbReference type="InterPro" id="IPR010083">
    <property type="entry name" value="FabA"/>
</dbReference>
<keyword evidence="7" id="KW-0276">Fatty acid metabolism</keyword>
<dbReference type="PANTHER" id="PTHR43074">
    <property type="entry name" value="OMEGA-3 POLYUNSATURATED FATTY ACID SYNTHASE PFAB-RELATED"/>
    <property type="match status" value="1"/>
</dbReference>
<dbReference type="InterPro" id="IPR029069">
    <property type="entry name" value="HotDog_dom_sf"/>
</dbReference>
<dbReference type="InterPro" id="IPR018201">
    <property type="entry name" value="Ketoacyl_synth_AS"/>
</dbReference>
<reference evidence="15" key="1">
    <citation type="submission" date="2016-10" db="EMBL/GenBank/DDBJ databases">
        <authorList>
            <person name="Varghese N."/>
            <person name="Submissions S."/>
        </authorList>
    </citation>
    <scope>NUCLEOTIDE SEQUENCE [LARGE SCALE GENOMIC DNA]</scope>
    <source>
        <strain evidence="15">DSM 8987</strain>
    </source>
</reference>
<dbReference type="Gene3D" id="3.10.129.10">
    <property type="entry name" value="Hotdog Thioesterase"/>
    <property type="match status" value="4"/>
</dbReference>
<dbReference type="InterPro" id="IPR052568">
    <property type="entry name" value="PKS-FAS_Synthase"/>
</dbReference>
<name>A0A1G7CHI3_9BACT</name>
<keyword evidence="4" id="KW-0444">Lipid biosynthesis</keyword>
<dbReference type="InterPro" id="IPR001227">
    <property type="entry name" value="Ac_transferase_dom_sf"/>
</dbReference>
<dbReference type="PANTHER" id="PTHR43074:SF1">
    <property type="entry name" value="BETA-KETOACYL SYNTHASE FAMILY PROTEIN-RELATED"/>
    <property type="match status" value="1"/>
</dbReference>